<comment type="subunit">
    <text evidence="15">Homodimer.</text>
</comment>
<dbReference type="GO" id="GO:0000287">
    <property type="term" value="F:magnesium ion binding"/>
    <property type="evidence" value="ECO:0007669"/>
    <property type="project" value="UniProtKB-UniRule"/>
</dbReference>
<comment type="caution">
    <text evidence="15">Lacks conserved residue(s) required for the propagation of feature annotation.</text>
</comment>
<dbReference type="PROSITE" id="PS00887">
    <property type="entry name" value="ILVD_EDD_2"/>
    <property type="match status" value="1"/>
</dbReference>
<dbReference type="EMBL" id="SGBB01000009">
    <property type="protein sequence ID" value="RZD18408.1"/>
    <property type="molecule type" value="Genomic_DNA"/>
</dbReference>
<dbReference type="SUPFAM" id="SSF52016">
    <property type="entry name" value="LeuD/IlvD-like"/>
    <property type="match status" value="1"/>
</dbReference>
<keyword evidence="5 15" id="KW-0479">Metal-binding</keyword>
<evidence type="ECO:0000256" key="6">
    <source>
        <dbReference type="ARBA" id="ARBA00022842"/>
    </source>
</evidence>
<comment type="cofactor">
    <cofactor evidence="15">
        <name>[2Fe-2S] cluster</name>
        <dbReference type="ChEBI" id="CHEBI:190135"/>
    </cofactor>
    <text evidence="15">Binds 1 [2Fe-2S] cluster per subunit. This cluster acts as a Lewis acid cofactor.</text>
</comment>
<dbReference type="SUPFAM" id="SSF143975">
    <property type="entry name" value="IlvD/EDD N-terminal domain-like"/>
    <property type="match status" value="1"/>
</dbReference>
<dbReference type="Proteomes" id="UP000319296">
    <property type="component" value="Unassembled WGS sequence"/>
</dbReference>
<keyword evidence="4 15" id="KW-0001">2Fe-2S</keyword>
<evidence type="ECO:0000259" key="17">
    <source>
        <dbReference type="Pfam" id="PF24877"/>
    </source>
</evidence>
<dbReference type="HAMAP" id="MF_00012">
    <property type="entry name" value="IlvD"/>
    <property type="match status" value="1"/>
</dbReference>
<evidence type="ECO:0000256" key="8">
    <source>
        <dbReference type="ARBA" id="ARBA00023014"/>
    </source>
</evidence>
<protein>
    <recommendedName>
        <fullName evidence="14 15">Dihydroxy-acid dehydratase</fullName>
        <shortName evidence="15">DAD</shortName>
        <ecNumber evidence="14 15">4.2.1.9</ecNumber>
    </recommendedName>
</protein>
<dbReference type="InterPro" id="IPR020558">
    <property type="entry name" value="DiOHA_6PGluconate_deHydtase_CS"/>
</dbReference>
<evidence type="ECO:0000256" key="12">
    <source>
        <dbReference type="ARBA" id="ARBA00029436"/>
    </source>
</evidence>
<dbReference type="InterPro" id="IPR037237">
    <property type="entry name" value="IlvD/EDD_N"/>
</dbReference>
<evidence type="ECO:0000256" key="3">
    <source>
        <dbReference type="ARBA" id="ARBA00022605"/>
    </source>
</evidence>
<dbReference type="NCBIfam" id="NF002068">
    <property type="entry name" value="PRK00911.1"/>
    <property type="match status" value="1"/>
</dbReference>
<comment type="pathway">
    <text evidence="12 15">Amino-acid biosynthesis; L-valine biosynthesis; L-valine from pyruvate: step 3/4.</text>
</comment>
<dbReference type="GO" id="GO:0009097">
    <property type="term" value="P:isoleucine biosynthetic process"/>
    <property type="evidence" value="ECO:0007669"/>
    <property type="project" value="UniProtKB-UniRule"/>
</dbReference>
<evidence type="ECO:0000256" key="10">
    <source>
        <dbReference type="ARBA" id="ARBA00023304"/>
    </source>
</evidence>
<dbReference type="UniPathway" id="UPA00047">
    <property type="reaction ID" value="UER00057"/>
</dbReference>
<dbReference type="Gene3D" id="3.50.30.80">
    <property type="entry name" value="IlvD/EDD C-terminal domain-like"/>
    <property type="match status" value="1"/>
</dbReference>
<evidence type="ECO:0000256" key="4">
    <source>
        <dbReference type="ARBA" id="ARBA00022714"/>
    </source>
</evidence>
<evidence type="ECO:0000256" key="7">
    <source>
        <dbReference type="ARBA" id="ARBA00023004"/>
    </source>
</evidence>
<dbReference type="InterPro" id="IPR004404">
    <property type="entry name" value="DihydroxyA_deHydtase"/>
</dbReference>
<dbReference type="AlphaFoldDB" id="A0A519BMA1"/>
<dbReference type="PANTHER" id="PTHR43661">
    <property type="entry name" value="D-XYLONATE DEHYDRATASE"/>
    <property type="match status" value="1"/>
</dbReference>
<feature type="binding site" evidence="15">
    <location>
        <position position="120"/>
    </location>
    <ligand>
        <name>Mg(2+)</name>
        <dbReference type="ChEBI" id="CHEBI:18420"/>
    </ligand>
</feature>
<evidence type="ECO:0000256" key="11">
    <source>
        <dbReference type="ARBA" id="ARBA00029304"/>
    </source>
</evidence>
<dbReference type="EC" id="4.2.1.9" evidence="14 15"/>
<comment type="cofactor">
    <cofactor evidence="1 15">
        <name>Mg(2+)</name>
        <dbReference type="ChEBI" id="CHEBI:18420"/>
    </cofactor>
</comment>
<comment type="catalytic activity">
    <reaction evidence="11">
        <text>(2R)-2,3-dihydroxy-3-methylbutanoate = 3-methyl-2-oxobutanoate + H2O</text>
        <dbReference type="Rhea" id="RHEA:24809"/>
        <dbReference type="ChEBI" id="CHEBI:11851"/>
        <dbReference type="ChEBI" id="CHEBI:15377"/>
        <dbReference type="ChEBI" id="CHEBI:49072"/>
        <dbReference type="EC" id="4.2.1.9"/>
    </reaction>
    <physiologicalReaction direction="left-to-right" evidence="11">
        <dbReference type="Rhea" id="RHEA:24810"/>
    </physiologicalReaction>
</comment>
<dbReference type="PANTHER" id="PTHR43661:SF3">
    <property type="entry name" value="D-XYLONATE DEHYDRATASE YAGF-RELATED"/>
    <property type="match status" value="1"/>
</dbReference>
<sequence>MKSDNIKKGIDKTPHRALLYATGITNKEMRKPFIGIASSFTDLIPGHVGMRDLERAVENGVYSNGGHPFIFGIPGICDGIAMGHKGMHYSLPSRELIADMVETITEAHSLDGLVLLTNCDKITPGMLMASLRLNIPAVVVTAGPMLSGHYHGKRLSFVRDTFEAVAKYKVKEISEDELMELEMCACPGQGSCQGLYTANTMACLTEVMGMSLPGAGTALAGSAIKKRIAFESGVRIVDMVKENILPRNIVTMNALQNAIMVDVALGGSSNSVLHLIAIANEAGIKLDLKLFDEISRKTPQISSLRPAGEYFLEDLDFAGGIPALLYELESLVKDSMNVSGLSIREIIGGVRYVNNEVIRKIDNSYRAEGGIAILYGNLAPNGAVIKSSGVGPSMMKFTGNARVFDSEEDSMKSISAGEIKPGDVVVIRYEGPKGGPGMREMLAPTSQIVGMGLGDKVALITDGRFSGGTRGPCIGHISPEAQEGGPIAFINEGDKIEIDINERKLNILLSDEELNLRKSSWKKKEKKIDYGYLARYSDIVSSADEGAIVNRKVRK</sequence>
<comment type="catalytic activity">
    <reaction evidence="15">
        <text>(2R,3R)-2,3-dihydroxy-3-methylpentanoate = (S)-3-methyl-2-oxopentanoate + H2O</text>
        <dbReference type="Rhea" id="RHEA:27694"/>
        <dbReference type="ChEBI" id="CHEBI:15377"/>
        <dbReference type="ChEBI" id="CHEBI:35146"/>
        <dbReference type="ChEBI" id="CHEBI:49258"/>
        <dbReference type="EC" id="4.2.1.9"/>
    </reaction>
</comment>
<name>A0A519BMA1_9DELT</name>
<dbReference type="PROSITE" id="PS00886">
    <property type="entry name" value="ILVD_EDD_1"/>
    <property type="match status" value="1"/>
</dbReference>
<feature type="binding site" evidence="15">
    <location>
        <position position="440"/>
    </location>
    <ligand>
        <name>Mg(2+)</name>
        <dbReference type="ChEBI" id="CHEBI:18420"/>
    </ligand>
</feature>
<dbReference type="NCBIfam" id="TIGR00110">
    <property type="entry name" value="ilvD"/>
    <property type="match status" value="1"/>
</dbReference>
<dbReference type="GO" id="GO:0005829">
    <property type="term" value="C:cytosol"/>
    <property type="evidence" value="ECO:0007669"/>
    <property type="project" value="TreeGrafter"/>
</dbReference>
<evidence type="ECO:0000313" key="19">
    <source>
        <dbReference type="Proteomes" id="UP000319296"/>
    </source>
</evidence>
<comment type="caution">
    <text evidence="18">The sequence shown here is derived from an EMBL/GenBank/DDBJ whole genome shotgun (WGS) entry which is preliminary data.</text>
</comment>
<evidence type="ECO:0000259" key="16">
    <source>
        <dbReference type="Pfam" id="PF00920"/>
    </source>
</evidence>
<dbReference type="InterPro" id="IPR056740">
    <property type="entry name" value="ILV_EDD_C"/>
</dbReference>
<dbReference type="GO" id="GO:0051537">
    <property type="term" value="F:2 iron, 2 sulfur cluster binding"/>
    <property type="evidence" value="ECO:0007669"/>
    <property type="project" value="UniProtKB-UniRule"/>
</dbReference>
<organism evidence="18 19">
    <name type="scientific">Candidatus Acididesulfobacter diazotrophicus</name>
    <dbReference type="NCBI Taxonomy" id="2597226"/>
    <lineage>
        <taxon>Bacteria</taxon>
        <taxon>Deltaproteobacteria</taxon>
        <taxon>Candidatus Acidulodesulfobacterales</taxon>
        <taxon>Candidatus Acididesulfobacter</taxon>
    </lineage>
</organism>
<keyword evidence="10 15" id="KW-0100">Branched-chain amino acid biosynthesis</keyword>
<dbReference type="InterPro" id="IPR042096">
    <property type="entry name" value="Dihydro-acid_dehy_C"/>
</dbReference>
<keyword evidence="8 15" id="KW-0411">Iron-sulfur</keyword>
<dbReference type="Pfam" id="PF00920">
    <property type="entry name" value="ILVD_EDD_N"/>
    <property type="match status" value="1"/>
</dbReference>
<evidence type="ECO:0000256" key="9">
    <source>
        <dbReference type="ARBA" id="ARBA00023239"/>
    </source>
</evidence>
<evidence type="ECO:0000256" key="13">
    <source>
        <dbReference type="ARBA" id="ARBA00029437"/>
    </source>
</evidence>
<feature type="domain" description="Dihydroxy-acid/6-phosphogluconate dehydratase C-terminal" evidence="17">
    <location>
        <begin position="356"/>
        <end position="547"/>
    </location>
</feature>
<reference evidence="18 19" key="1">
    <citation type="journal article" date="2019" name="ISME J.">
        <title>Insights into ecological role of a new deltaproteobacterial order Candidatus Acidulodesulfobacterales by metagenomics and metatranscriptomics.</title>
        <authorList>
            <person name="Tan S."/>
            <person name="Liu J."/>
            <person name="Fang Y."/>
            <person name="Hedlund B.P."/>
            <person name="Lian Z.H."/>
            <person name="Huang L.Y."/>
            <person name="Li J.T."/>
            <person name="Huang L.N."/>
            <person name="Li W.J."/>
            <person name="Jiang H.C."/>
            <person name="Dong H.L."/>
            <person name="Shu W.S."/>
        </authorList>
    </citation>
    <scope>NUCLEOTIDE SEQUENCE [LARGE SCALE GENOMIC DNA]</scope>
    <source>
        <strain evidence="18">AP1</strain>
    </source>
</reference>
<evidence type="ECO:0000313" key="18">
    <source>
        <dbReference type="EMBL" id="RZD18408.1"/>
    </source>
</evidence>
<feature type="domain" description="Dihydroxy-acid/6-phosphogluconate dehydratase N-terminal" evidence="16">
    <location>
        <begin position="31"/>
        <end position="345"/>
    </location>
</feature>
<evidence type="ECO:0000256" key="2">
    <source>
        <dbReference type="ARBA" id="ARBA00006486"/>
    </source>
</evidence>
<keyword evidence="3 15" id="KW-0028">Amino-acid biosynthesis</keyword>
<keyword evidence="9 15" id="KW-0456">Lyase</keyword>
<dbReference type="Pfam" id="PF24877">
    <property type="entry name" value="ILV_EDD_C"/>
    <property type="match status" value="1"/>
</dbReference>
<evidence type="ECO:0000256" key="1">
    <source>
        <dbReference type="ARBA" id="ARBA00001946"/>
    </source>
</evidence>
<feature type="binding site" description="via carbamate group" evidence="15">
    <location>
        <position position="121"/>
    </location>
    <ligand>
        <name>Mg(2+)</name>
        <dbReference type="ChEBI" id="CHEBI:18420"/>
    </ligand>
</feature>
<feature type="binding site" evidence="15">
    <location>
        <position position="78"/>
    </location>
    <ligand>
        <name>Mg(2+)</name>
        <dbReference type="ChEBI" id="CHEBI:18420"/>
    </ligand>
</feature>
<feature type="active site" description="Proton acceptor" evidence="15">
    <location>
        <position position="466"/>
    </location>
</feature>
<dbReference type="UniPathway" id="UPA00049">
    <property type="reaction ID" value="UER00061"/>
</dbReference>
<dbReference type="GO" id="GO:0004160">
    <property type="term" value="F:dihydroxy-acid dehydratase activity"/>
    <property type="evidence" value="ECO:0007669"/>
    <property type="project" value="UniProtKB-UniRule"/>
</dbReference>
<dbReference type="FunFam" id="3.50.30.80:FF:000001">
    <property type="entry name" value="Dihydroxy-acid dehydratase"/>
    <property type="match status" value="1"/>
</dbReference>
<proteinExistence type="inferred from homology"/>
<evidence type="ECO:0000256" key="14">
    <source>
        <dbReference type="ARBA" id="ARBA00029490"/>
    </source>
</evidence>
<comment type="function">
    <text evidence="15">Functions in the biosynthesis of branched-chain amino acids. Catalyzes the dehydration of (2R,3R)-2,3-dihydroxy-3-methylpentanoate (2,3-dihydroxy-3-methylvalerate) into 2-oxo-3-methylpentanoate (2-oxo-3-methylvalerate) and of (2R)-2,3-dihydroxy-3-methylbutanoate (2,3-dihydroxyisovalerate) into 2-oxo-3-methylbutanoate (2-oxoisovalerate), the penultimate precursor to L-isoleucine and L-valine, respectively.</text>
</comment>
<comment type="similarity">
    <text evidence="2 15">Belongs to the IlvD/Edd family.</text>
</comment>
<evidence type="ECO:0000256" key="15">
    <source>
        <dbReference type="HAMAP-Rule" id="MF_00012"/>
    </source>
</evidence>
<evidence type="ECO:0000256" key="5">
    <source>
        <dbReference type="ARBA" id="ARBA00022723"/>
    </source>
</evidence>
<feature type="modified residue" description="N6-carboxylysine" evidence="15">
    <location>
        <position position="121"/>
    </location>
</feature>
<keyword evidence="6 15" id="KW-0460">Magnesium</keyword>
<comment type="pathway">
    <text evidence="13 15">Amino-acid biosynthesis; L-isoleucine biosynthesis; L-isoleucine from 2-oxobutanoate: step 3/4.</text>
</comment>
<keyword evidence="7 15" id="KW-0408">Iron</keyword>
<gene>
    <name evidence="15 18" type="primary">ilvD</name>
    <name evidence="18" type="ORF">EVG15_05885</name>
</gene>
<accession>A0A519BMA1</accession>
<dbReference type="GO" id="GO:0009099">
    <property type="term" value="P:L-valine biosynthetic process"/>
    <property type="evidence" value="ECO:0007669"/>
    <property type="project" value="UniProtKB-UniRule"/>
</dbReference>
<dbReference type="InterPro" id="IPR000581">
    <property type="entry name" value="ILV_EDD_N"/>
</dbReference>